<name>A0A1G1XL40_9BACT</name>
<dbReference type="GO" id="GO:0005506">
    <property type="term" value="F:iron ion binding"/>
    <property type="evidence" value="ECO:0007669"/>
    <property type="project" value="UniProtKB-UniRule"/>
</dbReference>
<keyword evidence="2 8" id="KW-0808">Transferase</keyword>
<evidence type="ECO:0000256" key="2">
    <source>
        <dbReference type="ARBA" id="ARBA00022679"/>
    </source>
</evidence>
<keyword evidence="4 8" id="KW-0479">Metal-binding</keyword>
<dbReference type="InterPro" id="IPR017861">
    <property type="entry name" value="KAE1/TsaD"/>
</dbReference>
<dbReference type="InterPro" id="IPR022450">
    <property type="entry name" value="TsaD"/>
</dbReference>
<feature type="binding site" evidence="8">
    <location>
        <position position="302"/>
    </location>
    <ligand>
        <name>substrate</name>
    </ligand>
</feature>
<keyword evidence="6 8" id="KW-0012">Acyltransferase</keyword>
<sequence>MHMLILGIETSCDETSVAFLEVKNNNFKVLSQVVSSQVKLHAKFGGVVPVLAARKHSENIDRVFRLALKQSGIKKKPDLIAVTKGPGLAPALLVGVNFAKFLAWSIDRPLIGVNHLEGHIFSNWLKPFGKSSDVNPSADGQMSKKIRFPAVVLIVSGGHTELVLMKGFGRYQLLGQTLDDAVGECFDKVARLLGLGYPGGPIIDKLAKDGDSRAFKFPSPLINSKDFNFSFSGLKTSLLYFLQNNQIDFSKSKLSKNQEQLRKDICASFEEAAIKVLVKKTLRAKDEFCAESILIGGGVAANSFLQKKFSDQAEVIFPRREYITDNAAMIACAGYFSVREYVPADRQRPALGRNCQLKKPDKDSWKDVFAEPNLPLASR</sequence>
<feature type="domain" description="Gcp-like" evidence="9">
    <location>
        <begin position="28"/>
        <end position="331"/>
    </location>
</feature>
<dbReference type="PANTHER" id="PTHR11735:SF6">
    <property type="entry name" value="TRNA N6-ADENOSINE THREONYLCARBAMOYLTRANSFERASE, MITOCHONDRIAL"/>
    <property type="match status" value="1"/>
</dbReference>
<dbReference type="SUPFAM" id="SSF53067">
    <property type="entry name" value="Actin-like ATPase domain"/>
    <property type="match status" value="2"/>
</dbReference>
<dbReference type="PRINTS" id="PR00789">
    <property type="entry name" value="OSIALOPTASE"/>
</dbReference>
<feature type="binding site" evidence="8">
    <location>
        <begin position="154"/>
        <end position="158"/>
    </location>
    <ligand>
        <name>substrate</name>
    </ligand>
</feature>
<comment type="function">
    <text evidence="8">Required for the formation of a threonylcarbamoyl group on adenosine at position 37 (t(6)A37) in tRNAs that read codons beginning with adenine. Is involved in the transfer of the threonylcarbamoyl moiety of threonylcarbamoyl-AMP (TC-AMP) to the N6 group of A37, together with TsaE and TsaB. TsaD likely plays a direct catalytic role in this reaction.</text>
</comment>
<dbReference type="GO" id="GO:0061711">
    <property type="term" value="F:tRNA N(6)-L-threonylcarbamoyladenine synthase activity"/>
    <property type="evidence" value="ECO:0007669"/>
    <property type="project" value="UniProtKB-EC"/>
</dbReference>
<dbReference type="Pfam" id="PF00814">
    <property type="entry name" value="TsaD"/>
    <property type="match status" value="1"/>
</dbReference>
<dbReference type="HAMAP" id="MF_01445">
    <property type="entry name" value="TsaD"/>
    <property type="match status" value="1"/>
</dbReference>
<evidence type="ECO:0000313" key="11">
    <source>
        <dbReference type="Proteomes" id="UP000178570"/>
    </source>
</evidence>
<feature type="binding site" evidence="8">
    <location>
        <position position="325"/>
    </location>
    <ligand>
        <name>Fe cation</name>
        <dbReference type="ChEBI" id="CHEBI:24875"/>
    </ligand>
</feature>
<evidence type="ECO:0000256" key="7">
    <source>
        <dbReference type="ARBA" id="ARBA00048117"/>
    </source>
</evidence>
<evidence type="ECO:0000256" key="6">
    <source>
        <dbReference type="ARBA" id="ARBA00023315"/>
    </source>
</evidence>
<feature type="binding site" evidence="8">
    <location>
        <position position="119"/>
    </location>
    <ligand>
        <name>Fe cation</name>
        <dbReference type="ChEBI" id="CHEBI:24875"/>
    </ligand>
</feature>
<comment type="subcellular location">
    <subcellularLocation>
        <location evidence="8">Cytoplasm</location>
    </subcellularLocation>
</comment>
<feature type="binding site" evidence="8">
    <location>
        <position position="187"/>
    </location>
    <ligand>
        <name>substrate</name>
    </ligand>
</feature>
<feature type="binding site" evidence="8">
    <location>
        <position position="115"/>
    </location>
    <ligand>
        <name>Fe cation</name>
        <dbReference type="ChEBI" id="CHEBI:24875"/>
    </ligand>
</feature>
<evidence type="ECO:0000259" key="9">
    <source>
        <dbReference type="Pfam" id="PF00814"/>
    </source>
</evidence>
<proteinExistence type="inferred from homology"/>
<evidence type="ECO:0000256" key="5">
    <source>
        <dbReference type="ARBA" id="ARBA00023004"/>
    </source>
</evidence>
<dbReference type="PANTHER" id="PTHR11735">
    <property type="entry name" value="TRNA N6-ADENOSINE THREONYLCARBAMOYLTRANSFERASE"/>
    <property type="match status" value="1"/>
</dbReference>
<dbReference type="Proteomes" id="UP000178570">
    <property type="component" value="Unassembled WGS sequence"/>
</dbReference>
<dbReference type="FunFam" id="3.30.420.40:FF:000040">
    <property type="entry name" value="tRNA N6-adenosine threonylcarbamoyltransferase"/>
    <property type="match status" value="1"/>
</dbReference>
<feature type="binding site" evidence="8">
    <location>
        <position position="204"/>
    </location>
    <ligand>
        <name>substrate</name>
    </ligand>
</feature>
<comment type="catalytic activity">
    <reaction evidence="7 8">
        <text>L-threonylcarbamoyladenylate + adenosine(37) in tRNA = N(6)-L-threonylcarbamoyladenosine(37) in tRNA + AMP + H(+)</text>
        <dbReference type="Rhea" id="RHEA:37059"/>
        <dbReference type="Rhea" id="RHEA-COMP:10162"/>
        <dbReference type="Rhea" id="RHEA-COMP:10163"/>
        <dbReference type="ChEBI" id="CHEBI:15378"/>
        <dbReference type="ChEBI" id="CHEBI:73682"/>
        <dbReference type="ChEBI" id="CHEBI:74411"/>
        <dbReference type="ChEBI" id="CHEBI:74418"/>
        <dbReference type="ChEBI" id="CHEBI:456215"/>
        <dbReference type="EC" id="2.3.1.234"/>
    </reaction>
</comment>
<comment type="similarity">
    <text evidence="8">Belongs to the KAE1 / TsaD family.</text>
</comment>
<feature type="binding site" evidence="8">
    <location>
        <position position="200"/>
    </location>
    <ligand>
        <name>substrate</name>
    </ligand>
</feature>
<dbReference type="EMBL" id="MHHY01000006">
    <property type="protein sequence ID" value="OGY40749.1"/>
    <property type="molecule type" value="Genomic_DNA"/>
</dbReference>
<dbReference type="InterPro" id="IPR043129">
    <property type="entry name" value="ATPase_NBD"/>
</dbReference>
<accession>A0A1G1XL40</accession>
<dbReference type="EC" id="2.3.1.234" evidence="8"/>
<comment type="caution">
    <text evidence="10">The sequence shown here is derived from an EMBL/GenBank/DDBJ whole genome shotgun (WGS) entry which is preliminary data.</text>
</comment>
<evidence type="ECO:0000256" key="3">
    <source>
        <dbReference type="ARBA" id="ARBA00022694"/>
    </source>
</evidence>
<keyword evidence="1 8" id="KW-0963">Cytoplasm</keyword>
<reference evidence="10 11" key="1">
    <citation type="journal article" date="2016" name="Nat. Commun.">
        <title>Thousands of microbial genomes shed light on interconnected biogeochemical processes in an aquifer system.</title>
        <authorList>
            <person name="Anantharaman K."/>
            <person name="Brown C.T."/>
            <person name="Hug L.A."/>
            <person name="Sharon I."/>
            <person name="Castelle C.J."/>
            <person name="Probst A.J."/>
            <person name="Thomas B.C."/>
            <person name="Singh A."/>
            <person name="Wilkins M.J."/>
            <person name="Karaoz U."/>
            <person name="Brodie E.L."/>
            <person name="Williams K.H."/>
            <person name="Hubbard S.S."/>
            <person name="Banfield J.F."/>
        </authorList>
    </citation>
    <scope>NUCLEOTIDE SEQUENCE [LARGE SCALE GENOMIC DNA]</scope>
</reference>
<protein>
    <recommendedName>
        <fullName evidence="8">tRNA N6-adenosine threonylcarbamoyltransferase</fullName>
        <ecNumber evidence="8">2.3.1.234</ecNumber>
    </recommendedName>
    <alternativeName>
        <fullName evidence="8">N6-L-threonylcarbamoyladenine synthase</fullName>
        <shortName evidence="8">t(6)A synthase</shortName>
    </alternativeName>
    <alternativeName>
        <fullName evidence="8">t(6)A37 threonylcarbamoyladenosine biosynthesis protein TsaD</fullName>
    </alternativeName>
    <alternativeName>
        <fullName evidence="8">tRNA threonylcarbamoyladenosine biosynthesis protein TsaD</fullName>
    </alternativeName>
</protein>
<organism evidence="10 11">
    <name type="scientific">Candidatus Brennerbacteria bacterium RIFOXYD1_FULL_41_16</name>
    <dbReference type="NCBI Taxonomy" id="1797529"/>
    <lineage>
        <taxon>Bacteria</taxon>
        <taxon>Candidatus Brenneribacteriota</taxon>
    </lineage>
</organism>
<dbReference type="NCBIfam" id="TIGR00329">
    <property type="entry name" value="gcp_kae1"/>
    <property type="match status" value="1"/>
</dbReference>
<dbReference type="GO" id="GO:0005737">
    <property type="term" value="C:cytoplasm"/>
    <property type="evidence" value="ECO:0007669"/>
    <property type="project" value="UniProtKB-SubCell"/>
</dbReference>
<dbReference type="STRING" id="1797529.A2570_01305"/>
<dbReference type="CDD" id="cd24133">
    <property type="entry name" value="ASKHA_NBD_TsaD_bac"/>
    <property type="match status" value="1"/>
</dbReference>
<evidence type="ECO:0000256" key="8">
    <source>
        <dbReference type="HAMAP-Rule" id="MF_01445"/>
    </source>
</evidence>
<comment type="cofactor">
    <cofactor evidence="8">
        <name>Fe(2+)</name>
        <dbReference type="ChEBI" id="CHEBI:29033"/>
    </cofactor>
    <text evidence="8">Binds 1 Fe(2+) ion per subunit.</text>
</comment>
<keyword evidence="3 8" id="KW-0819">tRNA processing</keyword>
<dbReference type="FunFam" id="3.30.420.40:FF:000012">
    <property type="entry name" value="tRNA N6-adenosine threonylcarbamoyltransferase"/>
    <property type="match status" value="1"/>
</dbReference>
<dbReference type="NCBIfam" id="TIGR03723">
    <property type="entry name" value="T6A_TsaD_YgjD"/>
    <property type="match status" value="1"/>
</dbReference>
<evidence type="ECO:0000256" key="4">
    <source>
        <dbReference type="ARBA" id="ARBA00022723"/>
    </source>
</evidence>
<dbReference type="Gene3D" id="3.30.420.40">
    <property type="match status" value="2"/>
</dbReference>
<evidence type="ECO:0000256" key="1">
    <source>
        <dbReference type="ARBA" id="ARBA00022490"/>
    </source>
</evidence>
<dbReference type="GO" id="GO:0002949">
    <property type="term" value="P:tRNA threonylcarbamoyladenosine modification"/>
    <property type="evidence" value="ECO:0007669"/>
    <property type="project" value="UniProtKB-UniRule"/>
</dbReference>
<dbReference type="AlphaFoldDB" id="A0A1G1XL40"/>
<keyword evidence="5 8" id="KW-0408">Iron</keyword>
<evidence type="ECO:0000313" key="10">
    <source>
        <dbReference type="EMBL" id="OGY40749.1"/>
    </source>
</evidence>
<gene>
    <name evidence="8" type="primary">tsaD</name>
    <name evidence="10" type="ORF">A2570_01305</name>
</gene>
<dbReference type="InterPro" id="IPR000905">
    <property type="entry name" value="Gcp-like_dom"/>
</dbReference>